<comment type="caution">
    <text evidence="2">The sequence shown here is derived from an EMBL/GenBank/DDBJ whole genome shotgun (WGS) entry which is preliminary data.</text>
</comment>
<dbReference type="PANTHER" id="PTHR38450">
    <property type="entry name" value="STAGE V SPORULATION PROTEIN AC-RELATED"/>
    <property type="match status" value="1"/>
</dbReference>
<dbReference type="Proteomes" id="UP000823960">
    <property type="component" value="Unassembled WGS sequence"/>
</dbReference>
<keyword evidence="1" id="KW-0472">Membrane</keyword>
<sequence length="148" mass="15076">MKLSNTQYKELSKDASRGSKALLDTSKAFLVGGTISLIGQTLLELFSSLGLDKKDAGASTSLVLIALSVLLTGLGIYPAIAKHGGAGTLVPITGFANAVASPAIEFRTEGWVLGVGARVFSIAGPVILYGTAASAVYGVIYCIISAVV</sequence>
<proteinExistence type="predicted"/>
<feature type="transmembrane region" description="Helical" evidence="1">
    <location>
        <begin position="62"/>
        <end position="80"/>
    </location>
</feature>
<dbReference type="Pfam" id="PF03862">
    <property type="entry name" value="SpoVAC_SpoVAEB"/>
    <property type="match status" value="1"/>
</dbReference>
<keyword evidence="1" id="KW-1133">Transmembrane helix</keyword>
<reference evidence="2" key="2">
    <citation type="journal article" date="2021" name="PeerJ">
        <title>Extensive microbial diversity within the chicken gut microbiome revealed by metagenomics and culture.</title>
        <authorList>
            <person name="Gilroy R."/>
            <person name="Ravi A."/>
            <person name="Getino M."/>
            <person name="Pursley I."/>
            <person name="Horton D.L."/>
            <person name="Alikhan N.F."/>
            <person name="Baker D."/>
            <person name="Gharbi K."/>
            <person name="Hall N."/>
            <person name="Watson M."/>
            <person name="Adriaenssens E.M."/>
            <person name="Foster-Nyarko E."/>
            <person name="Jarju S."/>
            <person name="Secka A."/>
            <person name="Antonio M."/>
            <person name="Oren A."/>
            <person name="Chaudhuri R.R."/>
            <person name="La Ragione R."/>
            <person name="Hildebrand F."/>
            <person name="Pallen M.J."/>
        </authorList>
    </citation>
    <scope>NUCLEOTIDE SEQUENCE</scope>
    <source>
        <strain evidence="2">1370</strain>
    </source>
</reference>
<keyword evidence="1" id="KW-0812">Transmembrane</keyword>
<name>A0A9D1T4M0_9FIRM</name>
<evidence type="ECO:0000313" key="2">
    <source>
        <dbReference type="EMBL" id="HIV10859.1"/>
    </source>
</evidence>
<accession>A0A9D1T4M0</accession>
<evidence type="ECO:0000313" key="3">
    <source>
        <dbReference type="Proteomes" id="UP000823960"/>
    </source>
</evidence>
<feature type="transmembrane region" description="Helical" evidence="1">
    <location>
        <begin position="21"/>
        <end position="42"/>
    </location>
</feature>
<dbReference type="PANTHER" id="PTHR38450:SF1">
    <property type="entry name" value="STAGE V SPORULATION PROTEIN AC"/>
    <property type="match status" value="1"/>
</dbReference>
<evidence type="ECO:0000256" key="1">
    <source>
        <dbReference type="SAM" id="Phobius"/>
    </source>
</evidence>
<protein>
    <submittedName>
        <fullName evidence="2">SpoVA/SpoVAEb family sporulation membrane protein</fullName>
    </submittedName>
</protein>
<feature type="transmembrane region" description="Helical" evidence="1">
    <location>
        <begin position="126"/>
        <end position="147"/>
    </location>
</feature>
<dbReference type="InterPro" id="IPR005562">
    <property type="entry name" value="SpoVA"/>
</dbReference>
<gene>
    <name evidence="2" type="ORF">IAD28_04080</name>
</gene>
<dbReference type="AlphaFoldDB" id="A0A9D1T4M0"/>
<reference evidence="2" key="1">
    <citation type="submission" date="2020-10" db="EMBL/GenBank/DDBJ databases">
        <authorList>
            <person name="Gilroy R."/>
        </authorList>
    </citation>
    <scope>NUCLEOTIDE SEQUENCE</scope>
    <source>
        <strain evidence="2">1370</strain>
    </source>
</reference>
<organism evidence="2 3">
    <name type="scientific">Candidatus Faeciplasma avium</name>
    <dbReference type="NCBI Taxonomy" id="2840798"/>
    <lineage>
        <taxon>Bacteria</taxon>
        <taxon>Bacillati</taxon>
        <taxon>Bacillota</taxon>
        <taxon>Clostridia</taxon>
        <taxon>Eubacteriales</taxon>
        <taxon>Oscillospiraceae</taxon>
        <taxon>Oscillospiraceae incertae sedis</taxon>
        <taxon>Candidatus Faeciplasma</taxon>
    </lineage>
</organism>
<dbReference type="EMBL" id="DVOL01000053">
    <property type="protein sequence ID" value="HIV10859.1"/>
    <property type="molecule type" value="Genomic_DNA"/>
</dbReference>